<evidence type="ECO:0000313" key="2">
    <source>
        <dbReference type="Proteomes" id="UP000001542"/>
    </source>
</evidence>
<sequence length="125" mass="14767">MYLIFPFNFLAFTKGIELPEDEFDFIARRAICAVFRYQDLCDYTYTEAYASSLGIVLEKLILKLLMQPEFNTPEPVISFLTKFSKKIQFTDDINSYVRIFHADPRLPPVVYNYRDLEKDNPVKNF</sequence>
<evidence type="ECO:0000313" key="1">
    <source>
        <dbReference type="EMBL" id="EAY13091.1"/>
    </source>
</evidence>
<organism evidence="1 2">
    <name type="scientific">Trichomonas vaginalis (strain ATCC PRA-98 / G3)</name>
    <dbReference type="NCBI Taxonomy" id="412133"/>
    <lineage>
        <taxon>Eukaryota</taxon>
        <taxon>Metamonada</taxon>
        <taxon>Parabasalia</taxon>
        <taxon>Trichomonadida</taxon>
        <taxon>Trichomonadidae</taxon>
        <taxon>Trichomonas</taxon>
    </lineage>
</organism>
<gene>
    <name evidence="1" type="ORF">TVAG_212730</name>
</gene>
<dbReference type="InParanoid" id="A2E2R3"/>
<keyword evidence="2" id="KW-1185">Reference proteome</keyword>
<dbReference type="EMBL" id="DS113291">
    <property type="protein sequence ID" value="EAY13091.1"/>
    <property type="molecule type" value="Genomic_DNA"/>
</dbReference>
<reference evidence="1" key="2">
    <citation type="journal article" date="2007" name="Science">
        <title>Draft genome sequence of the sexually transmitted pathogen Trichomonas vaginalis.</title>
        <authorList>
            <person name="Carlton J.M."/>
            <person name="Hirt R.P."/>
            <person name="Silva J.C."/>
            <person name="Delcher A.L."/>
            <person name="Schatz M."/>
            <person name="Zhao Q."/>
            <person name="Wortman J.R."/>
            <person name="Bidwell S.L."/>
            <person name="Alsmark U.C.M."/>
            <person name="Besteiro S."/>
            <person name="Sicheritz-Ponten T."/>
            <person name="Noel C.J."/>
            <person name="Dacks J.B."/>
            <person name="Foster P.G."/>
            <person name="Simillion C."/>
            <person name="Van de Peer Y."/>
            <person name="Miranda-Saavedra D."/>
            <person name="Barton G.J."/>
            <person name="Westrop G.D."/>
            <person name="Mueller S."/>
            <person name="Dessi D."/>
            <person name="Fiori P.L."/>
            <person name="Ren Q."/>
            <person name="Paulsen I."/>
            <person name="Zhang H."/>
            <person name="Bastida-Corcuera F.D."/>
            <person name="Simoes-Barbosa A."/>
            <person name="Brown M.T."/>
            <person name="Hayes R.D."/>
            <person name="Mukherjee M."/>
            <person name="Okumura C.Y."/>
            <person name="Schneider R."/>
            <person name="Smith A.J."/>
            <person name="Vanacova S."/>
            <person name="Villalvazo M."/>
            <person name="Haas B.J."/>
            <person name="Pertea M."/>
            <person name="Feldblyum T.V."/>
            <person name="Utterback T.R."/>
            <person name="Shu C.L."/>
            <person name="Osoegawa K."/>
            <person name="de Jong P.J."/>
            <person name="Hrdy I."/>
            <person name="Horvathova L."/>
            <person name="Zubacova Z."/>
            <person name="Dolezal P."/>
            <person name="Malik S.B."/>
            <person name="Logsdon J.M. Jr."/>
            <person name="Henze K."/>
            <person name="Gupta A."/>
            <person name="Wang C.C."/>
            <person name="Dunne R.L."/>
            <person name="Upcroft J.A."/>
            <person name="Upcroft P."/>
            <person name="White O."/>
            <person name="Salzberg S.L."/>
            <person name="Tang P."/>
            <person name="Chiu C.-H."/>
            <person name="Lee Y.-S."/>
            <person name="Embley T.M."/>
            <person name="Coombs G.H."/>
            <person name="Mottram J.C."/>
            <person name="Tachezy J."/>
            <person name="Fraser-Liggett C.M."/>
            <person name="Johnson P.J."/>
        </authorList>
    </citation>
    <scope>NUCLEOTIDE SEQUENCE [LARGE SCALE GENOMIC DNA]</scope>
    <source>
        <strain evidence="1">G3</strain>
    </source>
</reference>
<proteinExistence type="predicted"/>
<accession>A2E2R3</accession>
<dbReference type="KEGG" id="tva:4771064"/>
<dbReference type="VEuPathDB" id="TrichDB:TVAG_212730"/>
<dbReference type="VEuPathDB" id="TrichDB:TVAGG3_0166590"/>
<dbReference type="AlphaFoldDB" id="A2E2R3"/>
<dbReference type="RefSeq" id="XP_001325314.1">
    <property type="nucleotide sequence ID" value="XM_001325279.1"/>
</dbReference>
<name>A2E2R3_TRIV3</name>
<dbReference type="Proteomes" id="UP000001542">
    <property type="component" value="Unassembled WGS sequence"/>
</dbReference>
<reference evidence="1" key="1">
    <citation type="submission" date="2006-10" db="EMBL/GenBank/DDBJ databases">
        <authorList>
            <person name="Amadeo P."/>
            <person name="Zhao Q."/>
            <person name="Wortman J."/>
            <person name="Fraser-Liggett C."/>
            <person name="Carlton J."/>
        </authorList>
    </citation>
    <scope>NUCLEOTIDE SEQUENCE</scope>
    <source>
        <strain evidence="1">G3</strain>
    </source>
</reference>
<dbReference type="SMR" id="A2E2R3"/>
<protein>
    <submittedName>
        <fullName evidence="1">Uncharacterized protein</fullName>
    </submittedName>
</protein>